<gene>
    <name evidence="6" type="ORF">DdX_00234</name>
</gene>
<dbReference type="GO" id="GO:0034045">
    <property type="term" value="C:phagophore assembly site membrane"/>
    <property type="evidence" value="ECO:0007669"/>
    <property type="project" value="TreeGrafter"/>
</dbReference>
<dbReference type="GO" id="GO:0000421">
    <property type="term" value="C:autophagosome membrane"/>
    <property type="evidence" value="ECO:0007669"/>
    <property type="project" value="TreeGrafter"/>
</dbReference>
<dbReference type="EMBL" id="JAKKPZ010000001">
    <property type="protein sequence ID" value="KAI1728080.1"/>
    <property type="molecule type" value="Genomic_DNA"/>
</dbReference>
<feature type="region of interest" description="Disordered" evidence="5">
    <location>
        <begin position="1"/>
        <end position="40"/>
    </location>
</feature>
<evidence type="ECO:0000256" key="3">
    <source>
        <dbReference type="ARBA" id="ARBA00023006"/>
    </source>
</evidence>
<dbReference type="PANTHER" id="PTHR13385">
    <property type="entry name" value="AUTOPHAGY PROTEIN 12"/>
    <property type="match status" value="1"/>
</dbReference>
<dbReference type="Proteomes" id="UP001201812">
    <property type="component" value="Unassembled WGS sequence"/>
</dbReference>
<proteinExistence type="inferred from homology"/>
<evidence type="ECO:0000313" key="7">
    <source>
        <dbReference type="Proteomes" id="UP001201812"/>
    </source>
</evidence>
<evidence type="ECO:0000256" key="5">
    <source>
        <dbReference type="SAM" id="MobiDB-lite"/>
    </source>
</evidence>
<feature type="compositionally biased region" description="Low complexity" evidence="5">
    <location>
        <begin position="1"/>
        <end position="28"/>
    </location>
</feature>
<comment type="similarity">
    <text evidence="4">Belongs to the ATG12 family.</text>
</comment>
<dbReference type="CDD" id="cd01612">
    <property type="entry name" value="Ubl_ATG12"/>
    <property type="match status" value="1"/>
</dbReference>
<dbReference type="InterPro" id="IPR007242">
    <property type="entry name" value="Atg12"/>
</dbReference>
<keyword evidence="2 4" id="KW-0833">Ubl conjugation pathway</keyword>
<evidence type="ECO:0000256" key="1">
    <source>
        <dbReference type="ARBA" id="ARBA00022499"/>
    </source>
</evidence>
<dbReference type="GO" id="GO:0061723">
    <property type="term" value="P:glycophagy"/>
    <property type="evidence" value="ECO:0007669"/>
    <property type="project" value="TreeGrafter"/>
</dbReference>
<comment type="function">
    <text evidence="4">Ubiquitin-like protein involved in autophagic vesicle formation.</text>
</comment>
<dbReference type="Pfam" id="PF04110">
    <property type="entry name" value="APG12"/>
    <property type="match status" value="1"/>
</dbReference>
<comment type="subunit">
    <text evidence="4">Forms a conjugate with ATG5.</text>
</comment>
<dbReference type="GO" id="GO:0097352">
    <property type="term" value="P:autophagosome maturation"/>
    <property type="evidence" value="ECO:0007669"/>
    <property type="project" value="TreeGrafter"/>
</dbReference>
<dbReference type="InterPro" id="IPR029071">
    <property type="entry name" value="Ubiquitin-like_domsf"/>
</dbReference>
<dbReference type="PANTHER" id="PTHR13385:SF0">
    <property type="entry name" value="UBIQUITIN-LIKE PROTEIN ATG12"/>
    <property type="match status" value="1"/>
</dbReference>
<accession>A0AAD4NJM4</accession>
<reference evidence="6" key="1">
    <citation type="submission" date="2022-01" db="EMBL/GenBank/DDBJ databases">
        <title>Genome Sequence Resource for Two Populations of Ditylenchus destructor, the Migratory Endoparasitic Phytonematode.</title>
        <authorList>
            <person name="Zhang H."/>
            <person name="Lin R."/>
            <person name="Xie B."/>
        </authorList>
    </citation>
    <scope>NUCLEOTIDE SEQUENCE</scope>
    <source>
        <strain evidence="6">BazhouSP</strain>
    </source>
</reference>
<keyword evidence="7" id="KW-1185">Reference proteome</keyword>
<dbReference type="GO" id="GO:0000422">
    <property type="term" value="P:autophagy of mitochondrion"/>
    <property type="evidence" value="ECO:0007669"/>
    <property type="project" value="TreeGrafter"/>
</dbReference>
<dbReference type="GO" id="GO:0034274">
    <property type="term" value="C:Atg12-Atg5-Atg16 complex"/>
    <property type="evidence" value="ECO:0007669"/>
    <property type="project" value="TreeGrafter"/>
</dbReference>
<comment type="caution">
    <text evidence="6">The sequence shown here is derived from an EMBL/GenBank/DDBJ whole genome shotgun (WGS) entry which is preliminary data.</text>
</comment>
<name>A0AAD4NJM4_9BILA</name>
<keyword evidence="3 4" id="KW-0072">Autophagy</keyword>
<organism evidence="6 7">
    <name type="scientific">Ditylenchus destructor</name>
    <dbReference type="NCBI Taxonomy" id="166010"/>
    <lineage>
        <taxon>Eukaryota</taxon>
        <taxon>Metazoa</taxon>
        <taxon>Ecdysozoa</taxon>
        <taxon>Nematoda</taxon>
        <taxon>Chromadorea</taxon>
        <taxon>Rhabditida</taxon>
        <taxon>Tylenchina</taxon>
        <taxon>Tylenchomorpha</taxon>
        <taxon>Sphaerularioidea</taxon>
        <taxon>Anguinidae</taxon>
        <taxon>Anguininae</taxon>
        <taxon>Ditylenchus</taxon>
    </lineage>
</organism>
<dbReference type="Gene3D" id="3.10.20.90">
    <property type="entry name" value="Phosphatidylinositol 3-kinase Catalytic Subunit, Chain A, domain 1"/>
    <property type="match status" value="1"/>
</dbReference>
<dbReference type="GO" id="GO:0000045">
    <property type="term" value="P:autophagosome assembly"/>
    <property type="evidence" value="ECO:0007669"/>
    <property type="project" value="InterPro"/>
</dbReference>
<dbReference type="GO" id="GO:0034727">
    <property type="term" value="P:piecemeal microautophagy of the nucleus"/>
    <property type="evidence" value="ECO:0007669"/>
    <property type="project" value="TreeGrafter"/>
</dbReference>
<evidence type="ECO:0000256" key="4">
    <source>
        <dbReference type="RuleBase" id="RU361201"/>
    </source>
</evidence>
<sequence>MSSPTSVSSPTQPSDQQTVTPSSPPTSTKILPAPSSSQSSEKITVLLKAVGNAPILKDKNWNVKSSDTIATLQHNLRRILRLQPSDSLFFYVNQSFSPNPDYTIGNIAICFGSGIGTSAKKLTLHYSTTQAWG</sequence>
<dbReference type="AlphaFoldDB" id="A0AAD4NJM4"/>
<protein>
    <recommendedName>
        <fullName evidence="4">Ubiquitin-like protein ATG12</fullName>
    </recommendedName>
</protein>
<dbReference type="GO" id="GO:0019776">
    <property type="term" value="F:Atg8-family ligase activity"/>
    <property type="evidence" value="ECO:0007669"/>
    <property type="project" value="TreeGrafter"/>
</dbReference>
<evidence type="ECO:0000313" key="6">
    <source>
        <dbReference type="EMBL" id="KAI1728080.1"/>
    </source>
</evidence>
<keyword evidence="1 4" id="KW-1017">Isopeptide bond</keyword>
<evidence type="ECO:0000256" key="2">
    <source>
        <dbReference type="ARBA" id="ARBA00022786"/>
    </source>
</evidence>
<dbReference type="SUPFAM" id="SSF54236">
    <property type="entry name" value="Ubiquitin-like"/>
    <property type="match status" value="1"/>
</dbReference>